<protein>
    <submittedName>
        <fullName evidence="9">ABC transporter permease</fullName>
    </submittedName>
</protein>
<organism evidence="9 10">
    <name type="scientific">Spiroplasma litorale</name>
    <dbReference type="NCBI Taxonomy" id="216942"/>
    <lineage>
        <taxon>Bacteria</taxon>
        <taxon>Bacillati</taxon>
        <taxon>Mycoplasmatota</taxon>
        <taxon>Mollicutes</taxon>
        <taxon>Entomoplasmatales</taxon>
        <taxon>Spiroplasmataceae</taxon>
        <taxon>Spiroplasma</taxon>
    </lineage>
</organism>
<feature type="transmembrane region" description="Helical" evidence="7">
    <location>
        <begin position="732"/>
        <end position="751"/>
    </location>
</feature>
<evidence type="ECO:0000256" key="2">
    <source>
        <dbReference type="ARBA" id="ARBA00022475"/>
    </source>
</evidence>
<dbReference type="OrthoDB" id="386933at2"/>
<feature type="transmembrane region" description="Helical" evidence="7">
    <location>
        <begin position="1396"/>
        <end position="1424"/>
    </location>
</feature>
<evidence type="ECO:0000256" key="7">
    <source>
        <dbReference type="SAM" id="Phobius"/>
    </source>
</evidence>
<dbReference type="Pfam" id="PF02687">
    <property type="entry name" value="FtsX"/>
    <property type="match status" value="1"/>
</dbReference>
<keyword evidence="3 7" id="KW-0812">Transmembrane</keyword>
<feature type="transmembrane region" description="Helical" evidence="7">
    <location>
        <begin position="1444"/>
        <end position="1465"/>
    </location>
</feature>
<dbReference type="RefSeq" id="WP_075058694.1">
    <property type="nucleotide sequence ID" value="NZ_CP012357.1"/>
</dbReference>
<dbReference type="PANTHER" id="PTHR30572">
    <property type="entry name" value="MEMBRANE COMPONENT OF TRANSPORTER-RELATED"/>
    <property type="match status" value="1"/>
</dbReference>
<dbReference type="InterPro" id="IPR003838">
    <property type="entry name" value="ABC3_permease_C"/>
</dbReference>
<evidence type="ECO:0000313" key="9">
    <source>
        <dbReference type="EMBL" id="AKX34615.1"/>
    </source>
</evidence>
<feature type="transmembrane region" description="Helical" evidence="7">
    <location>
        <begin position="680"/>
        <end position="702"/>
    </location>
</feature>
<feature type="transmembrane region" description="Helical" evidence="7">
    <location>
        <begin position="709"/>
        <end position="726"/>
    </location>
</feature>
<sequence>MLLFKNGIKQLFKDWLQFLIYLILISIGVLFTSAFGIVSANLVRTNSQISRNFKGYDYSYKFTSSSYSSNDTQTISPFFAFSNDYVTDGQYSFPTLTIGNDKDSVLLPFNFVSNLKDDGTSNYDSYLYKYEDKNSSKIYLLNFGFGDTEGYKKDKNASKYSYTPTDNAILNLTNEEKINNFVAKKEFGRFFRFNENSNQFKNSLIGQLYAKNNNFIGELNNSQKKVALDIFDYMFYLNNSPIMSAFKSFIIDNVIINNIKDKDLNEKVNQFVNNSSENIKYQSIDDFKKYGFNGRIGNTYVETNPKTDEDTIRYFITDEDSLLMNSGKLWDNKTLKDYGSFLLKNYESKDFFSTKNSPSSYFIDDIKFLKAKDFFNSYYDLLSDLTNFDITYTNEVVMWDVKGKYRFISAFSNYIDPETGKKHGKFNNEDLYTVYEQDSDKDDYLTQKTFMTTYGYYKNNNLSLGEEYQLIPKDAILPGQSVAKDGKARLDAVGVDALNIYPTIYDEDILANQVNDAIYYINSDMYKDFFNDNDKGESLISNTKYQDVSKAYMKYNGNPKDMESSINLYKLFAADNVLKIGDVSKKIGEYLSTSTFDEKFDYSVLTRLNPKSFKETKVFNMRSGFFGQASSIFLLVSFLFCIILLSVILFITYNLTKKFLNAQRGQIGNLKALGVRKTKIIMNFILYLSLPIIIMVPIGWGLSIAMQRPLMNIFGIYFNVPIVTIIDWKFLLVEWFIFGMLAILLIWFISYKTVKKDPLTLMQPSRGNKPNITLTKFFNRFSFVKFTNKIRGSLIALSVKDLFIFSFVIFVSTTILTVSASIPNALSTMSTEYYNAINYNNDYSYTNIVNNNPFTKFNWRETNGSDKEFNYNNSLFSAYKKTSDNKYLTTLNEEGWSNNKDDYHRLFESIIKYKALGLNGYLFSPGIMQQIVNTSRSVYGSKNNPPTEQVKQISCKILPTLFNQPPIDDANMDYQDCIKSMTNNIIPSVIKQKWEDEPESFQNFAFNFNLIPYNLDEDEIYTNIKARDDKKVDFKIYGLNKDTTVKNINLERRDLLYNENDSINVSINETMKLKGYDVGKVIKMFFDVEELEYKANNNSYANINDNFVWKYDGKEINVNEMDLGHFAFAPTEEGNQSDQLYYYEDGEYKKYNDLGKLSLTIKDTSKFDSKVFQGVNEEYLNVSGNKLNNSNELTFNPFDVRKYENGKPVDIGLTDLMSGTNSWWNIALENELIKTELTTKSIDATVVKVEKVYDSPKIYMDQVKLNKAIGYPKYDSYKIDAKNSKINIWSNAKLSKNIEPIDKYNRSIVKFKNWNNATANADRYLVDAIGFTDYINLKKAATNDLIKSVASISVVFITISMIVGIIIIYVITDLFVGKYKNFMNYMRVQGYSLGEINSIIMWIFLPLTLLFAALAIGMTAGLMFGLVPRMLLSIEIAIPLMIKWWVFVSILGVSIAIFSIAYIIILKSLFRVKLASLTGISNN</sequence>
<dbReference type="PATRIC" id="fig|216942.3.peg.1020"/>
<accession>A0A0K1W2R2</accession>
<gene>
    <name evidence="9" type="ORF">SLITO_v1c10040</name>
</gene>
<dbReference type="Proteomes" id="UP000067476">
    <property type="component" value="Chromosome"/>
</dbReference>
<dbReference type="InterPro" id="IPR050250">
    <property type="entry name" value="Macrolide_Exporter_MacB"/>
</dbReference>
<evidence type="ECO:0000259" key="8">
    <source>
        <dbReference type="Pfam" id="PF02687"/>
    </source>
</evidence>
<feature type="transmembrane region" description="Helical" evidence="7">
    <location>
        <begin position="20"/>
        <end position="43"/>
    </location>
</feature>
<dbReference type="GO" id="GO:0022857">
    <property type="term" value="F:transmembrane transporter activity"/>
    <property type="evidence" value="ECO:0007669"/>
    <property type="project" value="TreeGrafter"/>
</dbReference>
<dbReference type="STRING" id="216942.SLITO_v1c10040"/>
<keyword evidence="10" id="KW-1185">Reference proteome</keyword>
<keyword evidence="4 7" id="KW-1133">Transmembrane helix</keyword>
<evidence type="ECO:0000256" key="6">
    <source>
        <dbReference type="ARBA" id="ARBA00038076"/>
    </source>
</evidence>
<comment type="subcellular location">
    <subcellularLocation>
        <location evidence="1">Cell membrane</location>
        <topology evidence="1">Multi-pass membrane protein</topology>
    </subcellularLocation>
</comment>
<dbReference type="GO" id="GO:0005886">
    <property type="term" value="C:plasma membrane"/>
    <property type="evidence" value="ECO:0007669"/>
    <property type="project" value="UniProtKB-SubCell"/>
</dbReference>
<evidence type="ECO:0000256" key="4">
    <source>
        <dbReference type="ARBA" id="ARBA00022989"/>
    </source>
</evidence>
<evidence type="ECO:0000313" key="10">
    <source>
        <dbReference type="Proteomes" id="UP000067476"/>
    </source>
</evidence>
<dbReference type="PANTHER" id="PTHR30572:SF4">
    <property type="entry name" value="ABC TRANSPORTER PERMEASE YTRF"/>
    <property type="match status" value="1"/>
</dbReference>
<evidence type="ECO:0000256" key="5">
    <source>
        <dbReference type="ARBA" id="ARBA00023136"/>
    </source>
</evidence>
<feature type="transmembrane region" description="Helical" evidence="7">
    <location>
        <begin position="632"/>
        <end position="653"/>
    </location>
</feature>
<feature type="domain" description="ABC3 transporter permease C-terminal" evidence="8">
    <location>
        <begin position="639"/>
        <end position="756"/>
    </location>
</feature>
<name>A0A0K1W2R2_9MOLU</name>
<feature type="transmembrane region" description="Helical" evidence="7">
    <location>
        <begin position="1352"/>
        <end position="1376"/>
    </location>
</feature>
<comment type="similarity">
    <text evidence="6">Belongs to the ABC-4 integral membrane protein family.</text>
</comment>
<keyword evidence="5 7" id="KW-0472">Membrane</keyword>
<proteinExistence type="inferred from homology"/>
<feature type="transmembrane region" description="Helical" evidence="7">
    <location>
        <begin position="802"/>
        <end position="822"/>
    </location>
</feature>
<dbReference type="KEGG" id="sll:SLITO_v1c10040"/>
<dbReference type="EMBL" id="CP012357">
    <property type="protein sequence ID" value="AKX34615.1"/>
    <property type="molecule type" value="Genomic_DNA"/>
</dbReference>
<evidence type="ECO:0000256" key="1">
    <source>
        <dbReference type="ARBA" id="ARBA00004651"/>
    </source>
</evidence>
<keyword evidence="2" id="KW-1003">Cell membrane</keyword>
<evidence type="ECO:0000256" key="3">
    <source>
        <dbReference type="ARBA" id="ARBA00022692"/>
    </source>
</evidence>
<reference evidence="9 10" key="1">
    <citation type="journal article" date="2015" name="Genome Announc.">
        <title>Complete Genome Sequence of Spiroplasma litorale TN-1T (DSM 21781), a Bacterium Isolated from a Green-Eyed Horsefly (Tabanus nigrovittatus).</title>
        <authorList>
            <person name="Lo W.S."/>
            <person name="Lai Y.C."/>
            <person name="Lien Y.W."/>
            <person name="Wang T.H."/>
            <person name="Kuo C.H."/>
        </authorList>
    </citation>
    <scope>NUCLEOTIDE SEQUENCE [LARGE SCALE GENOMIC DNA]</scope>
    <source>
        <strain evidence="9 10">TN-1</strain>
    </source>
</reference>